<protein>
    <submittedName>
        <fullName evidence="2">Uncharacterized protein</fullName>
    </submittedName>
</protein>
<dbReference type="EMBL" id="JAKXMK010000007">
    <property type="protein sequence ID" value="MCH6165806.1"/>
    <property type="molecule type" value="Genomic_DNA"/>
</dbReference>
<evidence type="ECO:0000313" key="2">
    <source>
        <dbReference type="EMBL" id="MCH6165806.1"/>
    </source>
</evidence>
<proteinExistence type="predicted"/>
<sequence length="353" mass="38620">MLQLQRTAGNAAVTSSLSGGGTLIPSDPAVEAAGETARGRRRRPQTETAGQVAQDRRRSPQEKFTGAVGAQDWAEVAQLLSDIAPVEGDASSWLLGHPWMFDALDALTADQLRYVDDATRRLDLDVSLPREAITVVLMGKGVFDEQAEPGRGYGEVTVQREGLVQDGRRARDGRYRYGFQVAFQPSDAVDAEEIAFIQTVQVIDSDTKANLSPNSETRMIRDRTKIDRLNGKEQGWYGMKDDGSGQANFTPWVRGGTTPASMYDYPSWTQPSCEWSFETSVVCRKGADAGKVYAVIHWGFTVAADLKIAPKPHQIFNKPSRTFGSAINAWNSQTKLSAGSRNAPGQKPLPELR</sequence>
<feature type="region of interest" description="Disordered" evidence="1">
    <location>
        <begin position="334"/>
        <end position="353"/>
    </location>
</feature>
<organism evidence="2 3">
    <name type="scientific">Pseudonocardia alaniniphila</name>
    <dbReference type="NCBI Taxonomy" id="75291"/>
    <lineage>
        <taxon>Bacteria</taxon>
        <taxon>Bacillati</taxon>
        <taxon>Actinomycetota</taxon>
        <taxon>Actinomycetes</taxon>
        <taxon>Pseudonocardiales</taxon>
        <taxon>Pseudonocardiaceae</taxon>
        <taxon>Pseudonocardia</taxon>
    </lineage>
</organism>
<gene>
    <name evidence="2" type="ORF">MMF94_08940</name>
</gene>
<reference evidence="2 3" key="1">
    <citation type="submission" date="2022-03" db="EMBL/GenBank/DDBJ databases">
        <title>Pseudonocardia alaer sp. nov., a novel actinomycete isolated from reed forest soil.</title>
        <authorList>
            <person name="Wang L."/>
        </authorList>
    </citation>
    <scope>NUCLEOTIDE SEQUENCE [LARGE SCALE GENOMIC DNA]</scope>
    <source>
        <strain evidence="2 3">Y-16303</strain>
    </source>
</reference>
<feature type="compositionally biased region" description="Polar residues" evidence="1">
    <location>
        <begin position="1"/>
        <end position="17"/>
    </location>
</feature>
<evidence type="ECO:0000256" key="1">
    <source>
        <dbReference type="SAM" id="MobiDB-lite"/>
    </source>
</evidence>
<dbReference type="Proteomes" id="UP001299970">
    <property type="component" value="Unassembled WGS sequence"/>
</dbReference>
<accession>A0ABS9TB82</accession>
<dbReference type="RefSeq" id="WP_241035835.1">
    <property type="nucleotide sequence ID" value="NZ_JAKXMK010000007.1"/>
</dbReference>
<name>A0ABS9TB82_9PSEU</name>
<evidence type="ECO:0000313" key="3">
    <source>
        <dbReference type="Proteomes" id="UP001299970"/>
    </source>
</evidence>
<keyword evidence="3" id="KW-1185">Reference proteome</keyword>
<feature type="region of interest" description="Disordered" evidence="1">
    <location>
        <begin position="1"/>
        <end position="67"/>
    </location>
</feature>
<comment type="caution">
    <text evidence="2">The sequence shown here is derived from an EMBL/GenBank/DDBJ whole genome shotgun (WGS) entry which is preliminary data.</text>
</comment>